<dbReference type="Pfam" id="PF06279">
    <property type="entry name" value="DUF1033"/>
    <property type="match status" value="1"/>
</dbReference>
<dbReference type="RefSeq" id="WP_381429783.1">
    <property type="nucleotide sequence ID" value="NZ_JBHSNO010000001.1"/>
</dbReference>
<keyword evidence="2" id="KW-1185">Reference proteome</keyword>
<evidence type="ECO:0000313" key="1">
    <source>
        <dbReference type="EMBL" id="MFC5587602.1"/>
    </source>
</evidence>
<organism evidence="1 2">
    <name type="scientific">Sporosarcina soli</name>
    <dbReference type="NCBI Taxonomy" id="334736"/>
    <lineage>
        <taxon>Bacteria</taxon>
        <taxon>Bacillati</taxon>
        <taxon>Bacillota</taxon>
        <taxon>Bacilli</taxon>
        <taxon>Bacillales</taxon>
        <taxon>Caryophanaceae</taxon>
        <taxon>Sporosarcina</taxon>
    </lineage>
</organism>
<reference evidence="2" key="1">
    <citation type="journal article" date="2019" name="Int. J. Syst. Evol. Microbiol.">
        <title>The Global Catalogue of Microorganisms (GCM) 10K type strain sequencing project: providing services to taxonomists for standard genome sequencing and annotation.</title>
        <authorList>
            <consortium name="The Broad Institute Genomics Platform"/>
            <consortium name="The Broad Institute Genome Sequencing Center for Infectious Disease"/>
            <person name="Wu L."/>
            <person name="Ma J."/>
        </authorList>
    </citation>
    <scope>NUCLEOTIDE SEQUENCE [LARGE SCALE GENOMIC DNA]</scope>
    <source>
        <strain evidence="2">CGMCC 4.1434</strain>
    </source>
</reference>
<comment type="caution">
    <text evidence="1">The sequence shown here is derived from an EMBL/GenBank/DDBJ whole genome shotgun (WGS) entry which is preliminary data.</text>
</comment>
<dbReference type="Proteomes" id="UP001596109">
    <property type="component" value="Unassembled WGS sequence"/>
</dbReference>
<protein>
    <submittedName>
        <fullName evidence="1">DUF1033 family protein</fullName>
    </submittedName>
</protein>
<proteinExistence type="predicted"/>
<dbReference type="EMBL" id="JBHSNO010000001">
    <property type="protein sequence ID" value="MFC5587602.1"/>
    <property type="molecule type" value="Genomic_DNA"/>
</dbReference>
<sequence>MFEVIYIKADYEPWWMFEGWEEMIRRRQSFSDASAARAYFEELLAELRRKHDFEAMKKDCFFAFWTQGEKSFCEGCDEDLQLYHGIILMKDGNPSTF</sequence>
<evidence type="ECO:0000313" key="2">
    <source>
        <dbReference type="Proteomes" id="UP001596109"/>
    </source>
</evidence>
<dbReference type="InterPro" id="IPR010434">
    <property type="entry name" value="DUF1033"/>
</dbReference>
<accession>A0ABW0TEM9</accession>
<name>A0ABW0TEM9_9BACL</name>
<gene>
    <name evidence="1" type="ORF">ACFPRA_01600</name>
</gene>